<sequence>MHRRGKAIRNGRFHLSVLAVLASLAVAGAAAPATSASARGAHTPGGFAPQAAADAVPGVAPPGAGATAVYLDGAGHAMDTPGAERADLPWEAVAFGCTPVSGRDNPHRSGTGVAASGHGWWKKGNCSNDRAKVFNCLYEWYTDNSWRQQACSATETLKPGGGSTHRTAARRDCRDTRRTSWRNHVDVDVIGEIDTAEKPMNQADVDCRVY</sequence>
<keyword evidence="3" id="KW-1185">Reference proteome</keyword>
<gene>
    <name evidence="2" type="ORF">AB0E61_00345</name>
</gene>
<reference evidence="2 3" key="1">
    <citation type="submission" date="2024-06" db="EMBL/GenBank/DDBJ databases">
        <title>The Natural Products Discovery Center: Release of the First 8490 Sequenced Strains for Exploring Actinobacteria Biosynthetic Diversity.</title>
        <authorList>
            <person name="Kalkreuter E."/>
            <person name="Kautsar S.A."/>
            <person name="Yang D."/>
            <person name="Bader C.D."/>
            <person name="Teijaro C.N."/>
            <person name="Fluegel L."/>
            <person name="Davis C.M."/>
            <person name="Simpson J.R."/>
            <person name="Lauterbach L."/>
            <person name="Steele A.D."/>
            <person name="Gui C."/>
            <person name="Meng S."/>
            <person name="Li G."/>
            <person name="Viehrig K."/>
            <person name="Ye F."/>
            <person name="Su P."/>
            <person name="Kiefer A.F."/>
            <person name="Nichols A."/>
            <person name="Cepeda A.J."/>
            <person name="Yan W."/>
            <person name="Fan B."/>
            <person name="Jiang Y."/>
            <person name="Adhikari A."/>
            <person name="Zheng C.-J."/>
            <person name="Schuster L."/>
            <person name="Cowan T.M."/>
            <person name="Smanski M.J."/>
            <person name="Chevrette M.G."/>
            <person name="De Carvalho L.P.S."/>
            <person name="Shen B."/>
        </authorList>
    </citation>
    <scope>NUCLEOTIDE SEQUENCE [LARGE SCALE GENOMIC DNA]</scope>
    <source>
        <strain evidence="2 3">NPDC033039</strain>
    </source>
</reference>
<keyword evidence="1" id="KW-0732">Signal</keyword>
<feature type="signal peptide" evidence="1">
    <location>
        <begin position="1"/>
        <end position="29"/>
    </location>
</feature>
<evidence type="ECO:0008006" key="4">
    <source>
        <dbReference type="Google" id="ProtNLM"/>
    </source>
</evidence>
<dbReference type="RefSeq" id="WP_245654950.1">
    <property type="nucleotide sequence ID" value="NZ_JBEZVI010000001.1"/>
</dbReference>
<accession>A0ABV2YS05</accession>
<protein>
    <recommendedName>
        <fullName evidence="4">Secreted protein</fullName>
    </recommendedName>
</protein>
<dbReference type="EMBL" id="JBEZVI010000001">
    <property type="protein sequence ID" value="MEU3708532.1"/>
    <property type="molecule type" value="Genomic_DNA"/>
</dbReference>
<name>A0ABV2YS05_9ACTN</name>
<dbReference type="Proteomes" id="UP001550853">
    <property type="component" value="Unassembled WGS sequence"/>
</dbReference>
<feature type="chain" id="PRO_5047301295" description="Secreted protein" evidence="1">
    <location>
        <begin position="30"/>
        <end position="210"/>
    </location>
</feature>
<organism evidence="2 3">
    <name type="scientific">Streptomyces catenulae</name>
    <dbReference type="NCBI Taxonomy" id="66875"/>
    <lineage>
        <taxon>Bacteria</taxon>
        <taxon>Bacillati</taxon>
        <taxon>Actinomycetota</taxon>
        <taxon>Actinomycetes</taxon>
        <taxon>Kitasatosporales</taxon>
        <taxon>Streptomycetaceae</taxon>
        <taxon>Streptomyces</taxon>
    </lineage>
</organism>
<evidence type="ECO:0000256" key="1">
    <source>
        <dbReference type="SAM" id="SignalP"/>
    </source>
</evidence>
<comment type="caution">
    <text evidence="2">The sequence shown here is derived from an EMBL/GenBank/DDBJ whole genome shotgun (WGS) entry which is preliminary data.</text>
</comment>
<evidence type="ECO:0000313" key="2">
    <source>
        <dbReference type="EMBL" id="MEU3708532.1"/>
    </source>
</evidence>
<evidence type="ECO:0000313" key="3">
    <source>
        <dbReference type="Proteomes" id="UP001550853"/>
    </source>
</evidence>
<proteinExistence type="predicted"/>